<reference evidence="1 2" key="1">
    <citation type="submission" date="2016-09" db="EMBL/GenBank/DDBJ databases">
        <title>Extensive genetic diversity and differential bi-allelic expression allows diatom success in the polar Southern Ocean.</title>
        <authorList>
            <consortium name="DOE Joint Genome Institute"/>
            <person name="Mock T."/>
            <person name="Otillar R.P."/>
            <person name="Strauss J."/>
            <person name="Dupont C."/>
            <person name="Frickenhaus S."/>
            <person name="Maumus F."/>
            <person name="Mcmullan M."/>
            <person name="Sanges R."/>
            <person name="Schmutz J."/>
            <person name="Toseland A."/>
            <person name="Valas R."/>
            <person name="Veluchamy A."/>
            <person name="Ward B.J."/>
            <person name="Allen A."/>
            <person name="Barry K."/>
            <person name="Falciatore A."/>
            <person name="Ferrante M."/>
            <person name="Fortunato A.E."/>
            <person name="Gloeckner G."/>
            <person name="Gruber A."/>
            <person name="Hipkin R."/>
            <person name="Janech M."/>
            <person name="Kroth P."/>
            <person name="Leese F."/>
            <person name="Lindquist E."/>
            <person name="Lyon B.R."/>
            <person name="Martin J."/>
            <person name="Mayer C."/>
            <person name="Parker M."/>
            <person name="Quesneville H."/>
            <person name="Raymond J."/>
            <person name="Uhlig C."/>
            <person name="Valentin K.U."/>
            <person name="Worden A.Z."/>
            <person name="Armbrust E.V."/>
            <person name="Bowler C."/>
            <person name="Green B."/>
            <person name="Moulton V."/>
            <person name="Van Oosterhout C."/>
            <person name="Grigoriev I."/>
        </authorList>
    </citation>
    <scope>NUCLEOTIDE SEQUENCE [LARGE SCALE GENOMIC DNA]</scope>
    <source>
        <strain evidence="1 2">CCMP1102</strain>
    </source>
</reference>
<protein>
    <recommendedName>
        <fullName evidence="3">TPR-like protein</fullName>
    </recommendedName>
</protein>
<gene>
    <name evidence="1" type="ORF">FRACYDRAFT_235872</name>
</gene>
<dbReference type="EMBL" id="KV784355">
    <property type="protein sequence ID" value="OEU19809.1"/>
    <property type="molecule type" value="Genomic_DNA"/>
</dbReference>
<proteinExistence type="predicted"/>
<organism evidence="1 2">
    <name type="scientific">Fragilariopsis cylindrus CCMP1102</name>
    <dbReference type="NCBI Taxonomy" id="635003"/>
    <lineage>
        <taxon>Eukaryota</taxon>
        <taxon>Sar</taxon>
        <taxon>Stramenopiles</taxon>
        <taxon>Ochrophyta</taxon>
        <taxon>Bacillariophyta</taxon>
        <taxon>Bacillariophyceae</taxon>
        <taxon>Bacillariophycidae</taxon>
        <taxon>Bacillariales</taxon>
        <taxon>Bacillariaceae</taxon>
        <taxon>Fragilariopsis</taxon>
    </lineage>
</organism>
<sequence length="139" mass="15396">MNDIIVLNNNAIAYLQLGNVSEACNIMTQASNLLGSDLGHDTKEGKFYFDQSTRLYKKVFGSCCKEHPSHGLSTMKMAILNNQAGIFFEMGRQEACTTIMRSLSDILASISQSFLCRKWSVFYLNLMLLDASPRPASAA</sequence>
<dbReference type="InParanoid" id="A0A1E7FNQ7"/>
<keyword evidence="2" id="KW-1185">Reference proteome</keyword>
<accession>A0A1E7FNQ7</accession>
<dbReference type="AlphaFoldDB" id="A0A1E7FNQ7"/>
<evidence type="ECO:0000313" key="1">
    <source>
        <dbReference type="EMBL" id="OEU19809.1"/>
    </source>
</evidence>
<dbReference type="Proteomes" id="UP000095751">
    <property type="component" value="Unassembled WGS sequence"/>
</dbReference>
<name>A0A1E7FNQ7_9STRA</name>
<dbReference type="KEGG" id="fcy:FRACYDRAFT_235872"/>
<evidence type="ECO:0008006" key="3">
    <source>
        <dbReference type="Google" id="ProtNLM"/>
    </source>
</evidence>
<evidence type="ECO:0000313" key="2">
    <source>
        <dbReference type="Proteomes" id="UP000095751"/>
    </source>
</evidence>